<feature type="region of interest" description="Disordered" evidence="1">
    <location>
        <begin position="1"/>
        <end position="95"/>
    </location>
</feature>
<proteinExistence type="predicted"/>
<organism evidence="2 3">
    <name type="scientific">Nakamurella flava</name>
    <dbReference type="NCBI Taxonomy" id="2576308"/>
    <lineage>
        <taxon>Bacteria</taxon>
        <taxon>Bacillati</taxon>
        <taxon>Actinomycetota</taxon>
        <taxon>Actinomycetes</taxon>
        <taxon>Nakamurellales</taxon>
        <taxon>Nakamurellaceae</taxon>
        <taxon>Nakamurella</taxon>
    </lineage>
</organism>
<accession>A0A4U6QMR8</accession>
<feature type="compositionally biased region" description="Low complexity" evidence="1">
    <location>
        <begin position="39"/>
        <end position="52"/>
    </location>
</feature>
<keyword evidence="2" id="KW-0808">Transferase</keyword>
<feature type="compositionally biased region" description="Basic and acidic residues" evidence="1">
    <location>
        <begin position="53"/>
        <end position="69"/>
    </location>
</feature>
<dbReference type="AlphaFoldDB" id="A0A4U6QMR8"/>
<reference evidence="2 3" key="1">
    <citation type="submission" date="2019-05" db="EMBL/GenBank/DDBJ databases">
        <title>Nakamurella sp. N5BH11, whole genome shotgun sequence.</title>
        <authorList>
            <person name="Tuo L."/>
        </authorList>
    </citation>
    <scope>NUCLEOTIDE SEQUENCE [LARGE SCALE GENOMIC DNA]</scope>
    <source>
        <strain evidence="2 3">N5BH11</strain>
    </source>
</reference>
<comment type="caution">
    <text evidence="2">The sequence shown here is derived from an EMBL/GenBank/DDBJ whole genome shotgun (WGS) entry which is preliminary data.</text>
</comment>
<dbReference type="Proteomes" id="UP000306985">
    <property type="component" value="Unassembled WGS sequence"/>
</dbReference>
<dbReference type="PANTHER" id="PTHR12526:SF600">
    <property type="entry name" value="GLYCOSYL TRANSFERASE GROUP 1"/>
    <property type="match status" value="1"/>
</dbReference>
<evidence type="ECO:0000256" key="1">
    <source>
        <dbReference type="SAM" id="MobiDB-lite"/>
    </source>
</evidence>
<dbReference type="SUPFAM" id="SSF53756">
    <property type="entry name" value="UDP-Glycosyltransferase/glycogen phosphorylase"/>
    <property type="match status" value="1"/>
</dbReference>
<dbReference type="GO" id="GO:0016757">
    <property type="term" value="F:glycosyltransferase activity"/>
    <property type="evidence" value="ECO:0007669"/>
    <property type="project" value="TreeGrafter"/>
</dbReference>
<dbReference type="OrthoDB" id="5142720at2"/>
<evidence type="ECO:0000313" key="3">
    <source>
        <dbReference type="Proteomes" id="UP000306985"/>
    </source>
</evidence>
<gene>
    <name evidence="2" type="ORF">FDO65_08990</name>
</gene>
<protein>
    <submittedName>
        <fullName evidence="2">Glycosyltransferase</fullName>
    </submittedName>
</protein>
<dbReference type="CDD" id="cd03801">
    <property type="entry name" value="GT4_PimA-like"/>
    <property type="match status" value="1"/>
</dbReference>
<dbReference type="EMBL" id="SZZH01000001">
    <property type="protein sequence ID" value="TKV61669.1"/>
    <property type="molecule type" value="Genomic_DNA"/>
</dbReference>
<sequence length="505" mass="53771">MAARPPAGRLHGGDGRRGLEQPRLRRPVPVRDDERSGARRGVPPRAASAVRAVETHRTGRLASRGDRRWPGSVGGGATGGRRIDDQRRAAGRAVSPSAGTPARWLVVVEEAFVPADAGGRVESLNLLRAAAAAGVELTVVVPGVLDLPAQDAHRAALPAGTALHFVPRREGAAALLSPQPYVFASRPVPAALVAQLAADHDRTPWDAVVAVSFRSAPTALALARALRLPMLVRSYNIESDYFDALARSSSLPRSLMYRLEAAKLRRAERRLHADPTIVAFAEIGEKDAEARRRHTGRTVLFVPPFVGDRPIVGRPPVDTSATGREPVLLFLGSLDFANNIEGIRWFAQRIWPGVRDRTTGAGTPARFRVAGRRASPALVEELEAAGAEVLVDVPDVAPVLAGADVFLNPVLAGAGVNIKMVEAMAASLPVVSTSVGARGLPWRDGEHLLIADEERAFADAVSGLLADPASRDRLARAGRRFISEELDGGRQIDRLRAALAADTAR</sequence>
<feature type="compositionally biased region" description="Basic and acidic residues" evidence="1">
    <location>
        <begin position="11"/>
        <end position="37"/>
    </location>
</feature>
<name>A0A4U6QMR8_9ACTN</name>
<dbReference type="Pfam" id="PF13692">
    <property type="entry name" value="Glyco_trans_1_4"/>
    <property type="match status" value="1"/>
</dbReference>
<dbReference type="Gene3D" id="3.40.50.2000">
    <property type="entry name" value="Glycogen Phosphorylase B"/>
    <property type="match status" value="2"/>
</dbReference>
<evidence type="ECO:0000313" key="2">
    <source>
        <dbReference type="EMBL" id="TKV61669.1"/>
    </source>
</evidence>
<dbReference type="PANTHER" id="PTHR12526">
    <property type="entry name" value="GLYCOSYLTRANSFERASE"/>
    <property type="match status" value="1"/>
</dbReference>
<keyword evidence="3" id="KW-1185">Reference proteome</keyword>